<dbReference type="EMBL" id="ADFP01000023">
    <property type="protein sequence ID" value="EFB91729.1"/>
    <property type="molecule type" value="Genomic_DNA"/>
</dbReference>
<gene>
    <name evidence="1" type="ORF">HMPREF7215_1723</name>
</gene>
<name>A0ABP2HZ51_9BACT</name>
<evidence type="ECO:0000313" key="1">
    <source>
        <dbReference type="EMBL" id="EFB91729.1"/>
    </source>
</evidence>
<accession>A0ABP2HZ51</accession>
<proteinExistence type="predicted"/>
<protein>
    <submittedName>
        <fullName evidence="1">Uncharacterized protein</fullName>
    </submittedName>
</protein>
<comment type="caution">
    <text evidence="1">The sequence shown here is derived from an EMBL/GenBank/DDBJ whole genome shotgun (WGS) entry which is preliminary data.</text>
</comment>
<keyword evidence="2" id="KW-1185">Reference proteome</keyword>
<sequence length="43" mass="5304">MRIILSFLIFGGKRKREAWPPDIAPFFYELYRRSREERSYPPN</sequence>
<evidence type="ECO:0000313" key="2">
    <source>
        <dbReference type="Proteomes" id="UP000006462"/>
    </source>
</evidence>
<dbReference type="Proteomes" id="UP000006462">
    <property type="component" value="Unassembled WGS sequence"/>
</dbReference>
<reference evidence="1 2" key="1">
    <citation type="submission" date="2009-12" db="EMBL/GenBank/DDBJ databases">
        <authorList>
            <person name="Shrivastava S."/>
            <person name="Madupu R."/>
            <person name="Durkin A.S."/>
            <person name="Torralba M."/>
            <person name="Methe B."/>
            <person name="Sutton G.G."/>
            <person name="Strausberg R.L."/>
            <person name="Nelson K.E."/>
        </authorList>
    </citation>
    <scope>NUCLEOTIDE SEQUENCE [LARGE SCALE GENOMIC DNA]</scope>
    <source>
        <strain evidence="1 2">W5455</strain>
    </source>
</reference>
<organism evidence="1 2">
    <name type="scientific">Pyramidobacter piscolens W5455</name>
    <dbReference type="NCBI Taxonomy" id="352165"/>
    <lineage>
        <taxon>Bacteria</taxon>
        <taxon>Thermotogati</taxon>
        <taxon>Synergistota</taxon>
        <taxon>Synergistia</taxon>
        <taxon>Synergistales</taxon>
        <taxon>Dethiosulfovibrionaceae</taxon>
        <taxon>Pyramidobacter</taxon>
    </lineage>
</organism>